<dbReference type="EMBL" id="CP099489">
    <property type="protein sequence ID" value="USQ79869.1"/>
    <property type="molecule type" value="Genomic_DNA"/>
</dbReference>
<evidence type="ECO:0000259" key="5">
    <source>
        <dbReference type="PROSITE" id="PS51462"/>
    </source>
</evidence>
<proteinExistence type="inferred from homology"/>
<evidence type="ECO:0000256" key="2">
    <source>
        <dbReference type="ARBA" id="ARBA00005582"/>
    </source>
</evidence>
<evidence type="ECO:0000313" key="7">
    <source>
        <dbReference type="Proteomes" id="UP001056455"/>
    </source>
</evidence>
<dbReference type="PANTHER" id="PTHR43046">
    <property type="entry name" value="GDP-MANNOSE MANNOSYL HYDROLASE"/>
    <property type="match status" value="1"/>
</dbReference>
<feature type="domain" description="Nudix hydrolase" evidence="5">
    <location>
        <begin position="30"/>
        <end position="153"/>
    </location>
</feature>
<keyword evidence="3 4" id="KW-0378">Hydrolase</keyword>
<protein>
    <submittedName>
        <fullName evidence="6">NUDIX domain-containing protein</fullName>
    </submittedName>
</protein>
<evidence type="ECO:0000313" key="6">
    <source>
        <dbReference type="EMBL" id="USQ79869.1"/>
    </source>
</evidence>
<sequence length="166" mass="18408">MLRRKVGTAALVGFRMMPAPISRTLVRAGTPNYTVGAAALIEHEGEVLMLWQPHRHGWTLPGGLLSRGERPEEAVRREVAEETGLSIEPGDPLAVGVHPQTQQIDVIYRVRASVRPQVELATEARKAQWWNVSDLTETDLDTRRILALVAQADRDPRPGRLVGEAR</sequence>
<dbReference type="Gene3D" id="3.90.79.10">
    <property type="entry name" value="Nucleoside Triphosphate Pyrophosphohydrolase"/>
    <property type="match status" value="1"/>
</dbReference>
<dbReference type="InterPro" id="IPR015797">
    <property type="entry name" value="NUDIX_hydrolase-like_dom_sf"/>
</dbReference>
<name>A0ABY4YSW4_9MICO</name>
<keyword evidence="7" id="KW-1185">Reference proteome</keyword>
<evidence type="ECO:0000256" key="3">
    <source>
        <dbReference type="ARBA" id="ARBA00022801"/>
    </source>
</evidence>
<comment type="similarity">
    <text evidence="2 4">Belongs to the Nudix hydrolase family.</text>
</comment>
<dbReference type="InterPro" id="IPR020084">
    <property type="entry name" value="NUDIX_hydrolase_CS"/>
</dbReference>
<dbReference type="InterPro" id="IPR020476">
    <property type="entry name" value="Nudix_hydrolase"/>
</dbReference>
<dbReference type="RefSeq" id="WP_252592973.1">
    <property type="nucleotide sequence ID" value="NZ_CP099489.1"/>
</dbReference>
<reference evidence="6" key="1">
    <citation type="submission" date="2022-06" db="EMBL/GenBank/DDBJ databases">
        <title>Ornithinimicrobium HY1793.</title>
        <authorList>
            <person name="Huang Y."/>
        </authorList>
    </citation>
    <scope>NUCLEOTIDE SEQUENCE</scope>
    <source>
        <strain evidence="6">HY1793</strain>
    </source>
</reference>
<organism evidence="6 7">
    <name type="scientific">Ornithinimicrobium faecis</name>
    <dbReference type="NCBI Taxonomy" id="2934158"/>
    <lineage>
        <taxon>Bacteria</taxon>
        <taxon>Bacillati</taxon>
        <taxon>Actinomycetota</taxon>
        <taxon>Actinomycetes</taxon>
        <taxon>Micrococcales</taxon>
        <taxon>Ornithinimicrobiaceae</taxon>
        <taxon>Ornithinimicrobium</taxon>
    </lineage>
</organism>
<evidence type="ECO:0000256" key="4">
    <source>
        <dbReference type="RuleBase" id="RU003476"/>
    </source>
</evidence>
<dbReference type="PRINTS" id="PR00502">
    <property type="entry name" value="NUDIXFAMILY"/>
</dbReference>
<gene>
    <name evidence="6" type="ORF">NF556_20160</name>
</gene>
<comment type="cofactor">
    <cofactor evidence="1">
        <name>Mg(2+)</name>
        <dbReference type="ChEBI" id="CHEBI:18420"/>
    </cofactor>
</comment>
<dbReference type="InterPro" id="IPR000086">
    <property type="entry name" value="NUDIX_hydrolase_dom"/>
</dbReference>
<dbReference type="SUPFAM" id="SSF55811">
    <property type="entry name" value="Nudix"/>
    <property type="match status" value="1"/>
</dbReference>
<dbReference type="PANTHER" id="PTHR43046:SF14">
    <property type="entry name" value="MUTT_NUDIX FAMILY PROTEIN"/>
    <property type="match status" value="1"/>
</dbReference>
<dbReference type="Pfam" id="PF00293">
    <property type="entry name" value="NUDIX"/>
    <property type="match status" value="1"/>
</dbReference>
<evidence type="ECO:0000256" key="1">
    <source>
        <dbReference type="ARBA" id="ARBA00001946"/>
    </source>
</evidence>
<dbReference type="PROSITE" id="PS51462">
    <property type="entry name" value="NUDIX"/>
    <property type="match status" value="1"/>
</dbReference>
<dbReference type="PROSITE" id="PS00893">
    <property type="entry name" value="NUDIX_BOX"/>
    <property type="match status" value="1"/>
</dbReference>
<accession>A0ABY4YSW4</accession>
<dbReference type="Proteomes" id="UP001056455">
    <property type="component" value="Chromosome"/>
</dbReference>